<evidence type="ECO:0000313" key="2">
    <source>
        <dbReference type="Proteomes" id="UP001177670"/>
    </source>
</evidence>
<accession>A0AA40KNB6</accession>
<dbReference type="Proteomes" id="UP001177670">
    <property type="component" value="Unassembled WGS sequence"/>
</dbReference>
<protein>
    <submittedName>
        <fullName evidence="1">Uncharacterized protein</fullName>
    </submittedName>
</protein>
<comment type="caution">
    <text evidence="1">The sequence shown here is derived from an EMBL/GenBank/DDBJ whole genome shotgun (WGS) entry which is preliminary data.</text>
</comment>
<evidence type="ECO:0000313" key="1">
    <source>
        <dbReference type="EMBL" id="KAK1126784.1"/>
    </source>
</evidence>
<reference evidence="1" key="1">
    <citation type="submission" date="2021-10" db="EMBL/GenBank/DDBJ databases">
        <title>Melipona bicolor Genome sequencing and assembly.</title>
        <authorList>
            <person name="Araujo N.S."/>
            <person name="Arias M.C."/>
        </authorList>
    </citation>
    <scope>NUCLEOTIDE SEQUENCE</scope>
    <source>
        <strain evidence="1">USP_2M_L1-L4_2017</strain>
        <tissue evidence="1">Whole body</tissue>
    </source>
</reference>
<name>A0AA40KNB6_9HYME</name>
<organism evidence="1 2">
    <name type="scientific">Melipona bicolor</name>
    <dbReference type="NCBI Taxonomy" id="60889"/>
    <lineage>
        <taxon>Eukaryota</taxon>
        <taxon>Metazoa</taxon>
        <taxon>Ecdysozoa</taxon>
        <taxon>Arthropoda</taxon>
        <taxon>Hexapoda</taxon>
        <taxon>Insecta</taxon>
        <taxon>Pterygota</taxon>
        <taxon>Neoptera</taxon>
        <taxon>Endopterygota</taxon>
        <taxon>Hymenoptera</taxon>
        <taxon>Apocrita</taxon>
        <taxon>Aculeata</taxon>
        <taxon>Apoidea</taxon>
        <taxon>Anthophila</taxon>
        <taxon>Apidae</taxon>
        <taxon>Melipona</taxon>
    </lineage>
</organism>
<sequence>MVLCLFDDSEGSPKNNSQSVFKVRAFGLQQPTGTPVEDSIIVPVPFDTRRSMIADDTVAPLSVRSIVVVSPDVITPGQDNLQ</sequence>
<keyword evidence="2" id="KW-1185">Reference proteome</keyword>
<dbReference type="AlphaFoldDB" id="A0AA40KNB6"/>
<dbReference type="EMBL" id="JAHYIQ010000013">
    <property type="protein sequence ID" value="KAK1126784.1"/>
    <property type="molecule type" value="Genomic_DNA"/>
</dbReference>
<gene>
    <name evidence="1" type="ORF">K0M31_004407</name>
</gene>
<proteinExistence type="predicted"/>